<feature type="compositionally biased region" description="Basic and acidic residues" evidence="8">
    <location>
        <begin position="682"/>
        <end position="692"/>
    </location>
</feature>
<evidence type="ECO:0000256" key="6">
    <source>
        <dbReference type="ARBA" id="ARBA00023098"/>
    </source>
</evidence>
<dbReference type="SUPFAM" id="SSF53474">
    <property type="entry name" value="alpha/beta-Hydrolases"/>
    <property type="match status" value="1"/>
</dbReference>
<protein>
    <submittedName>
        <fullName evidence="10">Alpha/beta-hydrolase</fullName>
    </submittedName>
</protein>
<dbReference type="Pfam" id="PF04083">
    <property type="entry name" value="Abhydro_lipase"/>
    <property type="match status" value="1"/>
</dbReference>
<dbReference type="GO" id="GO:0016787">
    <property type="term" value="F:hydrolase activity"/>
    <property type="evidence" value="ECO:0007669"/>
    <property type="project" value="UniProtKB-KW"/>
</dbReference>
<dbReference type="FunFam" id="3.40.50.1820:FF:000095">
    <property type="entry name" value="Triglyceride lipase-cholesterol esterase"/>
    <property type="match status" value="1"/>
</dbReference>
<feature type="region of interest" description="Disordered" evidence="8">
    <location>
        <begin position="468"/>
        <end position="657"/>
    </location>
</feature>
<evidence type="ECO:0000313" key="10">
    <source>
        <dbReference type="EMBL" id="KAG9695429.1"/>
    </source>
</evidence>
<feature type="compositionally biased region" description="Polar residues" evidence="8">
    <location>
        <begin position="556"/>
        <end position="567"/>
    </location>
</feature>
<dbReference type="EMBL" id="JAHFXF010000131">
    <property type="protein sequence ID" value="KAG9695429.1"/>
    <property type="molecule type" value="Genomic_DNA"/>
</dbReference>
<reference evidence="10" key="1">
    <citation type="journal article" date="2021" name="J Fungi (Basel)">
        <title>Virulence traits and population genomics of the black yeast Aureobasidium melanogenum.</title>
        <authorList>
            <person name="Cernosa A."/>
            <person name="Sun X."/>
            <person name="Gostincar C."/>
            <person name="Fang C."/>
            <person name="Gunde-Cimerman N."/>
            <person name="Song Z."/>
        </authorList>
    </citation>
    <scope>NUCLEOTIDE SEQUENCE</scope>
    <source>
        <strain evidence="10">EXF-9911</strain>
    </source>
</reference>
<feature type="non-terminal residue" evidence="10">
    <location>
        <position position="705"/>
    </location>
</feature>
<comment type="caution">
    <text evidence="10">The sequence shown here is derived from an EMBL/GenBank/DDBJ whole genome shotgun (WGS) entry which is preliminary data.</text>
</comment>
<feature type="compositionally biased region" description="Polar residues" evidence="8">
    <location>
        <begin position="474"/>
        <end position="484"/>
    </location>
</feature>
<dbReference type="InterPro" id="IPR029058">
    <property type="entry name" value="AB_hydrolase_fold"/>
</dbReference>
<gene>
    <name evidence="10" type="ORF">KCU76_g4503</name>
</gene>
<evidence type="ECO:0000256" key="5">
    <source>
        <dbReference type="ARBA" id="ARBA00022989"/>
    </source>
</evidence>
<evidence type="ECO:0000313" key="11">
    <source>
        <dbReference type="Proteomes" id="UP000779574"/>
    </source>
</evidence>
<dbReference type="Gene3D" id="3.40.50.1820">
    <property type="entry name" value="alpha/beta hydrolase"/>
    <property type="match status" value="1"/>
</dbReference>
<feature type="compositionally biased region" description="Polar residues" evidence="8">
    <location>
        <begin position="639"/>
        <end position="648"/>
    </location>
</feature>
<feature type="domain" description="Partial AB-hydrolase lipase" evidence="9">
    <location>
        <begin position="83"/>
        <end position="149"/>
    </location>
</feature>
<accession>A0A9P8JBY7</accession>
<evidence type="ECO:0000256" key="3">
    <source>
        <dbReference type="ARBA" id="ARBA00022801"/>
    </source>
</evidence>
<dbReference type="GO" id="GO:0016042">
    <property type="term" value="P:lipid catabolic process"/>
    <property type="evidence" value="ECO:0007669"/>
    <property type="project" value="UniProtKB-KW"/>
</dbReference>
<feature type="compositionally biased region" description="Polar residues" evidence="8">
    <location>
        <begin position="507"/>
        <end position="544"/>
    </location>
</feature>
<proteinExistence type="predicted"/>
<feature type="region of interest" description="Disordered" evidence="8">
    <location>
        <begin position="681"/>
        <end position="705"/>
    </location>
</feature>
<dbReference type="GO" id="GO:0016020">
    <property type="term" value="C:membrane"/>
    <property type="evidence" value="ECO:0007669"/>
    <property type="project" value="UniProtKB-SubCell"/>
</dbReference>
<keyword evidence="6" id="KW-0443">Lipid metabolism</keyword>
<dbReference type="PANTHER" id="PTHR11005">
    <property type="entry name" value="LYSOSOMAL ACID LIPASE-RELATED"/>
    <property type="match status" value="1"/>
</dbReference>
<name>A0A9P8JBY7_AURME</name>
<keyword evidence="4" id="KW-0442">Lipid degradation</keyword>
<keyword evidence="5" id="KW-1133">Transmembrane helix</keyword>
<evidence type="ECO:0000259" key="9">
    <source>
        <dbReference type="Pfam" id="PF04083"/>
    </source>
</evidence>
<comment type="subcellular location">
    <subcellularLocation>
        <location evidence="1">Membrane</location>
        <topology evidence="1">Single-pass membrane protein</topology>
    </subcellularLocation>
</comment>
<organism evidence="10 11">
    <name type="scientific">Aureobasidium melanogenum</name>
    <name type="common">Aureobasidium pullulans var. melanogenum</name>
    <dbReference type="NCBI Taxonomy" id="46634"/>
    <lineage>
        <taxon>Eukaryota</taxon>
        <taxon>Fungi</taxon>
        <taxon>Dikarya</taxon>
        <taxon>Ascomycota</taxon>
        <taxon>Pezizomycotina</taxon>
        <taxon>Dothideomycetes</taxon>
        <taxon>Dothideomycetidae</taxon>
        <taxon>Dothideales</taxon>
        <taxon>Saccotheciaceae</taxon>
        <taxon>Aureobasidium</taxon>
    </lineage>
</organism>
<feature type="compositionally biased region" description="Basic residues" evidence="8">
    <location>
        <begin position="693"/>
        <end position="705"/>
    </location>
</feature>
<dbReference type="InterPro" id="IPR006693">
    <property type="entry name" value="AB_hydrolase_lipase"/>
</dbReference>
<keyword evidence="3" id="KW-0378">Hydrolase</keyword>
<feature type="compositionally biased region" description="Polar residues" evidence="8">
    <location>
        <begin position="575"/>
        <end position="586"/>
    </location>
</feature>
<dbReference type="AlphaFoldDB" id="A0A9P8JBY7"/>
<dbReference type="Proteomes" id="UP000779574">
    <property type="component" value="Unassembled WGS sequence"/>
</dbReference>
<reference evidence="10" key="2">
    <citation type="submission" date="2021-08" db="EMBL/GenBank/DDBJ databases">
        <authorList>
            <person name="Gostincar C."/>
            <person name="Sun X."/>
            <person name="Song Z."/>
            <person name="Gunde-Cimerman N."/>
        </authorList>
    </citation>
    <scope>NUCLEOTIDE SEQUENCE</scope>
    <source>
        <strain evidence="10">EXF-9911</strain>
    </source>
</reference>
<evidence type="ECO:0000256" key="8">
    <source>
        <dbReference type="SAM" id="MobiDB-lite"/>
    </source>
</evidence>
<evidence type="ECO:0000256" key="4">
    <source>
        <dbReference type="ARBA" id="ARBA00022963"/>
    </source>
</evidence>
<keyword evidence="2" id="KW-0812">Transmembrane</keyword>
<dbReference type="OrthoDB" id="9974421at2759"/>
<sequence length="705" mass="77795">MPSIPFIGRLYLQEYLALLGSFILIGLEIIIRGITLALPGPIIRFFYNCSRRIFNQLSGAQGRRSRNRKKAISSPIAQASDFVELCELFGYYAEEHIVQTKDGYLLGLHRLGWKRGEEDQRVNSGEGSIQKKVVYLHHGLMMNSEVWVCLTEKERCLPFVLVDQGYDVWLGNNRGNKYSKKNVHHSPTSAAFWNYSIDQFAFHDIPDTIDYILATTSQKSLSYVGFSQGTAQAFATLSIHPNLNEKVNVFVALAPAMAPPGLAMGIVSSFIKASPEVLFLLFGRKAILSSTTMWQALLYPGIFSWVIDKSLLYLFGWHAKNITAYQKLAAYPHLFSFSSTKSVVHWLQIIRNETFQMFDDEVQAPLSIASGAKYYKVAKYPTRNIKTPIVLVYGGSDSLVDIKIMLKELPRHTVAKEIPHYEHLDFLWAEDVHKLVIPHVLDALEAYSTDAGRKNLISPFRPARPQSLLPASVPSYSEGESTTWDFADTDGAKESKRKLRAFRVSSPRRSSIKSKNTSGKVSPELVNTISPDASAITERSTNSRPEGWWSSDEVAGTTSDPATPDTHSQLEKQPSETPDVSTQPGKQATPRRLSRLPIVQNTGLGISSPPAPTAPSAVAAVRTGTASPSSHKSKRSVDSLRSSTNETSFGEHGITFGAGGKGLVAEGVVSKEIGAAQTLKALDADGHASDSSKKRKAKQQTSRRY</sequence>
<evidence type="ECO:0000256" key="7">
    <source>
        <dbReference type="ARBA" id="ARBA00023136"/>
    </source>
</evidence>
<keyword evidence="7" id="KW-0472">Membrane</keyword>
<evidence type="ECO:0000256" key="1">
    <source>
        <dbReference type="ARBA" id="ARBA00004167"/>
    </source>
</evidence>
<evidence type="ECO:0000256" key="2">
    <source>
        <dbReference type="ARBA" id="ARBA00022692"/>
    </source>
</evidence>